<reference evidence="1" key="1">
    <citation type="journal article" date="2020" name="Nature">
        <title>Giant virus diversity and host interactions through global metagenomics.</title>
        <authorList>
            <person name="Schulz F."/>
            <person name="Roux S."/>
            <person name="Paez-Espino D."/>
            <person name="Jungbluth S."/>
            <person name="Walsh D.A."/>
            <person name="Denef V.J."/>
            <person name="McMahon K.D."/>
            <person name="Konstantinidis K.T."/>
            <person name="Eloe-Fadrosh E.A."/>
            <person name="Kyrpides N.C."/>
            <person name="Woyke T."/>
        </authorList>
    </citation>
    <scope>NUCLEOTIDE SEQUENCE</scope>
    <source>
        <strain evidence="1">GVMAG-S-ERX555907-102</strain>
    </source>
</reference>
<name>A0A6C0L0X2_9ZZZZ</name>
<sequence length="133" mass="15943">MKVYTNSPLNISIEDIGDIKEYYETYIYTRYGIYQKYKKHFFLCEQETTNVSTQVIHHENNEYLVEENSLKLNKQKILTSLPYQCYFVNTFIRKCSLDNGIAFVKEIDNDHFESFYFIVDDIEKIKSIGLYIK</sequence>
<accession>A0A6C0L0X2</accession>
<dbReference type="EMBL" id="MN741011">
    <property type="protein sequence ID" value="QHU22567.1"/>
    <property type="molecule type" value="Genomic_DNA"/>
</dbReference>
<organism evidence="1">
    <name type="scientific">viral metagenome</name>
    <dbReference type="NCBI Taxonomy" id="1070528"/>
    <lineage>
        <taxon>unclassified sequences</taxon>
        <taxon>metagenomes</taxon>
        <taxon>organismal metagenomes</taxon>
    </lineage>
</organism>
<dbReference type="AlphaFoldDB" id="A0A6C0L0X2"/>
<evidence type="ECO:0000313" key="1">
    <source>
        <dbReference type="EMBL" id="QHU22567.1"/>
    </source>
</evidence>
<protein>
    <submittedName>
        <fullName evidence="1">Uncharacterized protein</fullName>
    </submittedName>
</protein>
<proteinExistence type="predicted"/>